<dbReference type="FunFam" id="3.20.20.100:FF:000004">
    <property type="entry name" value="Oxidoreductase, aldo/keto reductase"/>
    <property type="match status" value="1"/>
</dbReference>
<dbReference type="InterPro" id="IPR036812">
    <property type="entry name" value="NAD(P)_OxRdtase_dom_sf"/>
</dbReference>
<dbReference type="Pfam" id="PF00248">
    <property type="entry name" value="Aldo_ket_red"/>
    <property type="match status" value="1"/>
</dbReference>
<proteinExistence type="predicted"/>
<evidence type="ECO:0000313" key="3">
    <source>
        <dbReference type="EMBL" id="NWB98685.1"/>
    </source>
</evidence>
<dbReference type="RefSeq" id="WP_177104402.1">
    <property type="nucleotide sequence ID" value="NZ_JACAOS010000021.1"/>
</dbReference>
<dbReference type="Gene3D" id="3.20.20.100">
    <property type="entry name" value="NADP-dependent oxidoreductase domain"/>
    <property type="match status" value="1"/>
</dbReference>
<dbReference type="AlphaFoldDB" id="A0A7Y8C3K8"/>
<sequence length="330" mass="36390">MSIEHIAIAGIDKPVSRIALGTWSMGGWMWGGADDEVSIQTLRHALERGINLIDTAPVYGKGHSEILIGKALKGVRDQAVIATKAGLQWDDGSVRRNATAARIRREVEDSLQRLQTDYIDLYQIHWPDPLVEQQETALELEKLRQEGKILAVGVSNYSPTQMDEFREYTALATVQPPYNLFERAIDSDILPYAKSHSLVVLAYGSLCRGLLTGSMSAATAFGSDDIRGVDPKFRAPRFEQYLAAVAALDLYARERHGKSVLALALRWVLDQGPTVALWGARKPEQLKGIEEAFGWSLSADDLQQIDQILLNTIKDPVGPEFMAPGIRALG</sequence>
<dbReference type="CDD" id="cd19148">
    <property type="entry name" value="AKR_AKR11B1"/>
    <property type="match status" value="1"/>
</dbReference>
<dbReference type="EMBL" id="JACAQB010000016">
    <property type="protein sequence ID" value="NWB98685.1"/>
    <property type="molecule type" value="Genomic_DNA"/>
</dbReference>
<feature type="domain" description="NADP-dependent oxidoreductase" evidence="2">
    <location>
        <begin position="17"/>
        <end position="308"/>
    </location>
</feature>
<dbReference type="InterPro" id="IPR050523">
    <property type="entry name" value="AKR_Detox_Biosynth"/>
</dbReference>
<dbReference type="GO" id="GO:0016491">
    <property type="term" value="F:oxidoreductase activity"/>
    <property type="evidence" value="ECO:0007669"/>
    <property type="project" value="UniProtKB-KW"/>
</dbReference>
<evidence type="ECO:0000313" key="4">
    <source>
        <dbReference type="Proteomes" id="UP000539985"/>
    </source>
</evidence>
<gene>
    <name evidence="3" type="ORF">HX882_22585</name>
</gene>
<accession>A0A7Y8C3K8</accession>
<dbReference type="SUPFAM" id="SSF51430">
    <property type="entry name" value="NAD(P)-linked oxidoreductase"/>
    <property type="match status" value="1"/>
</dbReference>
<evidence type="ECO:0000256" key="1">
    <source>
        <dbReference type="ARBA" id="ARBA00023002"/>
    </source>
</evidence>
<dbReference type="PRINTS" id="PR00069">
    <property type="entry name" value="ALDKETRDTASE"/>
</dbReference>
<dbReference type="PANTHER" id="PTHR43364:SF4">
    <property type="entry name" value="NAD(P)-LINKED OXIDOREDUCTASE SUPERFAMILY PROTEIN"/>
    <property type="match status" value="1"/>
</dbReference>
<protein>
    <submittedName>
        <fullName evidence="3">Aldo/keto reductase</fullName>
    </submittedName>
</protein>
<dbReference type="Proteomes" id="UP000539985">
    <property type="component" value="Unassembled WGS sequence"/>
</dbReference>
<organism evidence="3 4">
    <name type="scientific">Pseudomonas gingeri</name>
    <dbReference type="NCBI Taxonomy" id="117681"/>
    <lineage>
        <taxon>Bacteria</taxon>
        <taxon>Pseudomonadati</taxon>
        <taxon>Pseudomonadota</taxon>
        <taxon>Gammaproteobacteria</taxon>
        <taxon>Pseudomonadales</taxon>
        <taxon>Pseudomonadaceae</taxon>
        <taxon>Pseudomonas</taxon>
    </lineage>
</organism>
<dbReference type="InterPro" id="IPR020471">
    <property type="entry name" value="AKR"/>
</dbReference>
<keyword evidence="1" id="KW-0560">Oxidoreductase</keyword>
<evidence type="ECO:0000259" key="2">
    <source>
        <dbReference type="Pfam" id="PF00248"/>
    </source>
</evidence>
<comment type="caution">
    <text evidence="3">The sequence shown here is derived from an EMBL/GenBank/DDBJ whole genome shotgun (WGS) entry which is preliminary data.</text>
</comment>
<name>A0A7Y8C3K8_9PSED</name>
<reference evidence="3 4" key="1">
    <citation type="submission" date="2020-04" db="EMBL/GenBank/DDBJ databases">
        <title>Molecular characterization of pseudomonads from Agaricus bisporus reveal novel blotch 2 pathogens in Western Europe.</title>
        <authorList>
            <person name="Taparia T."/>
            <person name="Krijger M."/>
            <person name="Haynes E."/>
            <person name="Elpinstone J.G."/>
            <person name="Noble R."/>
            <person name="Van Der Wolf J."/>
        </authorList>
    </citation>
    <scope>NUCLEOTIDE SEQUENCE [LARGE SCALE GENOMIC DNA]</scope>
    <source>
        <strain evidence="3 4">H7001</strain>
    </source>
</reference>
<dbReference type="GO" id="GO:0005829">
    <property type="term" value="C:cytosol"/>
    <property type="evidence" value="ECO:0007669"/>
    <property type="project" value="TreeGrafter"/>
</dbReference>
<dbReference type="PANTHER" id="PTHR43364">
    <property type="entry name" value="NADH-SPECIFIC METHYLGLYOXAL REDUCTASE-RELATED"/>
    <property type="match status" value="1"/>
</dbReference>
<dbReference type="InterPro" id="IPR023210">
    <property type="entry name" value="NADP_OxRdtase_dom"/>
</dbReference>